<organism evidence="1 2">
    <name type="scientific">Dentiscutata erythropus</name>
    <dbReference type="NCBI Taxonomy" id="1348616"/>
    <lineage>
        <taxon>Eukaryota</taxon>
        <taxon>Fungi</taxon>
        <taxon>Fungi incertae sedis</taxon>
        <taxon>Mucoromycota</taxon>
        <taxon>Glomeromycotina</taxon>
        <taxon>Glomeromycetes</taxon>
        <taxon>Diversisporales</taxon>
        <taxon>Gigasporaceae</taxon>
        <taxon>Dentiscutata</taxon>
    </lineage>
</organism>
<comment type="caution">
    <text evidence="1">The sequence shown here is derived from an EMBL/GenBank/DDBJ whole genome shotgun (WGS) entry which is preliminary data.</text>
</comment>
<evidence type="ECO:0000313" key="1">
    <source>
        <dbReference type="EMBL" id="CAG8757718.1"/>
    </source>
</evidence>
<dbReference type="EMBL" id="CAJVPY010016572">
    <property type="protein sequence ID" value="CAG8757718.1"/>
    <property type="molecule type" value="Genomic_DNA"/>
</dbReference>
<dbReference type="OrthoDB" id="10555100at2759"/>
<dbReference type="AlphaFoldDB" id="A0A9N9IZD7"/>
<reference evidence="1" key="1">
    <citation type="submission" date="2021-06" db="EMBL/GenBank/DDBJ databases">
        <authorList>
            <person name="Kallberg Y."/>
            <person name="Tangrot J."/>
            <person name="Rosling A."/>
        </authorList>
    </citation>
    <scope>NUCLEOTIDE SEQUENCE</scope>
    <source>
        <strain evidence="1">MA453B</strain>
    </source>
</reference>
<dbReference type="Proteomes" id="UP000789405">
    <property type="component" value="Unassembled WGS sequence"/>
</dbReference>
<name>A0A9N9IZD7_9GLOM</name>
<keyword evidence="2" id="KW-1185">Reference proteome</keyword>
<gene>
    <name evidence="1" type="ORF">DERYTH_LOCUS17507</name>
</gene>
<feature type="non-terminal residue" evidence="1">
    <location>
        <position position="111"/>
    </location>
</feature>
<sequence>YEKSFEGVNIFWRTVNEEIVKSKIRKEQNKYYLTVVTNVNKQMGAYVSATTSRFTKRLLENAKESQSKRVAKVNSNLQENFEVLGFHVTPDPETVLVSLIKRDLIDEVLLE</sequence>
<evidence type="ECO:0000313" key="2">
    <source>
        <dbReference type="Proteomes" id="UP000789405"/>
    </source>
</evidence>
<protein>
    <submittedName>
        <fullName evidence="1">5372_t:CDS:1</fullName>
    </submittedName>
</protein>
<accession>A0A9N9IZD7</accession>
<proteinExistence type="predicted"/>